<dbReference type="SUPFAM" id="SSF46689">
    <property type="entry name" value="Homeodomain-like"/>
    <property type="match status" value="1"/>
</dbReference>
<evidence type="ECO:0000256" key="2">
    <source>
        <dbReference type="ARBA" id="ARBA00023125"/>
    </source>
</evidence>
<dbReference type="EMBL" id="FOAS01000004">
    <property type="protein sequence ID" value="SEK66654.1"/>
    <property type="molecule type" value="Genomic_DNA"/>
</dbReference>
<dbReference type="Pfam" id="PF12625">
    <property type="entry name" value="Arabinose_bd"/>
    <property type="match status" value="1"/>
</dbReference>
<keyword evidence="6" id="KW-1185">Reference proteome</keyword>
<organism evidence="5 6">
    <name type="scientific">Atopomonas hussainii</name>
    <dbReference type="NCBI Taxonomy" id="1429083"/>
    <lineage>
        <taxon>Bacteria</taxon>
        <taxon>Pseudomonadati</taxon>
        <taxon>Pseudomonadota</taxon>
        <taxon>Gammaproteobacteria</taxon>
        <taxon>Pseudomonadales</taxon>
        <taxon>Pseudomonadaceae</taxon>
        <taxon>Atopomonas</taxon>
    </lineage>
</organism>
<dbReference type="GO" id="GO:0005829">
    <property type="term" value="C:cytosol"/>
    <property type="evidence" value="ECO:0007669"/>
    <property type="project" value="TreeGrafter"/>
</dbReference>
<keyword evidence="3" id="KW-0804">Transcription</keyword>
<dbReference type="InterPro" id="IPR020449">
    <property type="entry name" value="Tscrpt_reg_AraC-type_HTH"/>
</dbReference>
<dbReference type="PRINTS" id="PR00032">
    <property type="entry name" value="HTHARAC"/>
</dbReference>
<evidence type="ECO:0000313" key="6">
    <source>
        <dbReference type="Proteomes" id="UP000185766"/>
    </source>
</evidence>
<dbReference type="PANTHER" id="PTHR47894">
    <property type="entry name" value="HTH-TYPE TRANSCRIPTIONAL REGULATOR GADX"/>
    <property type="match status" value="1"/>
</dbReference>
<keyword evidence="1" id="KW-0805">Transcription regulation</keyword>
<dbReference type="GO" id="GO:0003700">
    <property type="term" value="F:DNA-binding transcription factor activity"/>
    <property type="evidence" value="ECO:0007669"/>
    <property type="project" value="InterPro"/>
</dbReference>
<dbReference type="Pfam" id="PF12833">
    <property type="entry name" value="HTH_18"/>
    <property type="match status" value="1"/>
</dbReference>
<sequence length="344" mass="37653">MRLGMTATTELVPTSYVQALLQVAEERGVDAGALCRLGKVSPALLANPEGRLSFIDFSYMVAEAISRSDSPGLGLAFGRHLNVSSHGMLGYAVMASRDLEQALHFALRYYKVLGLAYELELLPATDPHAPVVLQAKQSIPLGPLATFAVEALFASLFSIAEFLLGEKISGHQLAFSHPKPAHAEQYQAIFGPAVSFDQPWDALSLPAHYLKRPMALANPATVQMCERQCEALLAKLDVGDGLLSRVRRLLLARPGDFPSLEDAAQALHTSGRTLRRHLSSEGTSYQQVLDDVRRSLALQYLETRLPLHEIAALLGFSDASNFRRAFKQWTGKNPSDYRERGDAD</sequence>
<evidence type="ECO:0000313" key="5">
    <source>
        <dbReference type="EMBL" id="SEK66654.1"/>
    </source>
</evidence>
<dbReference type="GO" id="GO:0000976">
    <property type="term" value="F:transcription cis-regulatory region binding"/>
    <property type="evidence" value="ECO:0007669"/>
    <property type="project" value="TreeGrafter"/>
</dbReference>
<dbReference type="SMART" id="SM00342">
    <property type="entry name" value="HTH_ARAC"/>
    <property type="match status" value="1"/>
</dbReference>
<evidence type="ECO:0000256" key="3">
    <source>
        <dbReference type="ARBA" id="ARBA00023163"/>
    </source>
</evidence>
<name>A0A1H7IWP6_9GAMM</name>
<accession>A0A1H7IWP6</accession>
<evidence type="ECO:0000259" key="4">
    <source>
        <dbReference type="PROSITE" id="PS01124"/>
    </source>
</evidence>
<dbReference type="InterPro" id="IPR009057">
    <property type="entry name" value="Homeodomain-like_sf"/>
</dbReference>
<dbReference type="STRING" id="1429083.GCA_001885685_00156"/>
<dbReference type="RefSeq" id="WP_074865797.1">
    <property type="nucleotide sequence ID" value="NZ_FOAS01000004.1"/>
</dbReference>
<dbReference type="Proteomes" id="UP000185766">
    <property type="component" value="Unassembled WGS sequence"/>
</dbReference>
<evidence type="ECO:0000256" key="1">
    <source>
        <dbReference type="ARBA" id="ARBA00023015"/>
    </source>
</evidence>
<dbReference type="InterPro" id="IPR018060">
    <property type="entry name" value="HTH_AraC"/>
</dbReference>
<gene>
    <name evidence="5" type="ORF">SAMN05216214_10497</name>
</gene>
<dbReference type="AlphaFoldDB" id="A0A1H7IWP6"/>
<feature type="domain" description="HTH araC/xylS-type" evidence="4">
    <location>
        <begin position="244"/>
        <end position="340"/>
    </location>
</feature>
<dbReference type="InterPro" id="IPR032687">
    <property type="entry name" value="AraC-type_N"/>
</dbReference>
<proteinExistence type="predicted"/>
<dbReference type="PROSITE" id="PS01124">
    <property type="entry name" value="HTH_ARAC_FAMILY_2"/>
    <property type="match status" value="1"/>
</dbReference>
<dbReference type="PANTHER" id="PTHR47894:SF1">
    <property type="entry name" value="HTH-TYPE TRANSCRIPTIONAL REGULATOR VQSM"/>
    <property type="match status" value="1"/>
</dbReference>
<reference evidence="5 6" key="1">
    <citation type="submission" date="2016-10" db="EMBL/GenBank/DDBJ databases">
        <authorList>
            <person name="de Groot N.N."/>
        </authorList>
    </citation>
    <scope>NUCLEOTIDE SEQUENCE [LARGE SCALE GENOMIC DNA]</scope>
    <source>
        <strain evidence="5 6">JCM 19513</strain>
    </source>
</reference>
<keyword evidence="2 5" id="KW-0238">DNA-binding</keyword>
<protein>
    <submittedName>
        <fullName evidence="5">AraC-type DNA-binding protein</fullName>
    </submittedName>
</protein>
<dbReference type="Gene3D" id="1.10.10.60">
    <property type="entry name" value="Homeodomain-like"/>
    <property type="match status" value="1"/>
</dbReference>